<feature type="transmembrane region" description="Helical" evidence="10">
    <location>
        <begin position="771"/>
        <end position="789"/>
    </location>
</feature>
<dbReference type="GO" id="GO:0140359">
    <property type="term" value="F:ABC-type transporter activity"/>
    <property type="evidence" value="ECO:0007669"/>
    <property type="project" value="InterPro"/>
</dbReference>
<keyword evidence="7 10" id="KW-1133">Transmembrane helix</keyword>
<feature type="region of interest" description="Disordered" evidence="9">
    <location>
        <begin position="184"/>
        <end position="219"/>
    </location>
</feature>
<dbReference type="GO" id="GO:0005524">
    <property type="term" value="F:ATP binding"/>
    <property type="evidence" value="ECO:0007669"/>
    <property type="project" value="UniProtKB-KW"/>
</dbReference>
<evidence type="ECO:0000256" key="7">
    <source>
        <dbReference type="ARBA" id="ARBA00022989"/>
    </source>
</evidence>
<comment type="similarity">
    <text evidence="2">Belongs to the ABC transporter superfamily. ABCG family. PDR (TC 3.A.1.205) subfamily.</text>
</comment>
<feature type="transmembrane region" description="Helical" evidence="10">
    <location>
        <begin position="1268"/>
        <end position="1289"/>
    </location>
</feature>
<dbReference type="InterPro" id="IPR017871">
    <property type="entry name" value="ABC_transporter-like_CS"/>
</dbReference>
<dbReference type="GO" id="GO:0016020">
    <property type="term" value="C:membrane"/>
    <property type="evidence" value="ECO:0007669"/>
    <property type="project" value="UniProtKB-SubCell"/>
</dbReference>
<evidence type="ECO:0000256" key="4">
    <source>
        <dbReference type="ARBA" id="ARBA00022692"/>
    </source>
</evidence>
<evidence type="ECO:0000256" key="8">
    <source>
        <dbReference type="ARBA" id="ARBA00023136"/>
    </source>
</evidence>
<dbReference type="InterPro" id="IPR013525">
    <property type="entry name" value="ABC2_TM"/>
</dbReference>
<keyword evidence="6" id="KW-0067">ATP-binding</keyword>
<feature type="transmembrane region" description="Helical" evidence="10">
    <location>
        <begin position="710"/>
        <end position="731"/>
    </location>
</feature>
<gene>
    <name evidence="12" type="ORF">QTG54_005109</name>
</gene>
<evidence type="ECO:0000256" key="2">
    <source>
        <dbReference type="ARBA" id="ARBA00006012"/>
    </source>
</evidence>
<keyword evidence="13" id="KW-1185">Reference proteome</keyword>
<evidence type="ECO:0000259" key="11">
    <source>
        <dbReference type="PROSITE" id="PS50893"/>
    </source>
</evidence>
<keyword evidence="8 10" id="KW-0472">Membrane</keyword>
<dbReference type="GO" id="GO:0016887">
    <property type="term" value="F:ATP hydrolysis activity"/>
    <property type="evidence" value="ECO:0007669"/>
    <property type="project" value="InterPro"/>
</dbReference>
<feature type="region of interest" description="Disordered" evidence="9">
    <location>
        <begin position="860"/>
        <end position="880"/>
    </location>
</feature>
<dbReference type="Pfam" id="PF01061">
    <property type="entry name" value="ABC2_membrane"/>
    <property type="match status" value="2"/>
</dbReference>
<organism evidence="12 13">
    <name type="scientific">Skeletonema marinoi</name>
    <dbReference type="NCBI Taxonomy" id="267567"/>
    <lineage>
        <taxon>Eukaryota</taxon>
        <taxon>Sar</taxon>
        <taxon>Stramenopiles</taxon>
        <taxon>Ochrophyta</taxon>
        <taxon>Bacillariophyta</taxon>
        <taxon>Coscinodiscophyceae</taxon>
        <taxon>Thalassiosirophycidae</taxon>
        <taxon>Thalassiosirales</taxon>
        <taxon>Skeletonemataceae</taxon>
        <taxon>Skeletonema</taxon>
        <taxon>Skeletonema marinoi-dohrnii complex</taxon>
    </lineage>
</organism>
<keyword evidence="3" id="KW-0813">Transport</keyword>
<evidence type="ECO:0000313" key="13">
    <source>
        <dbReference type="Proteomes" id="UP001224775"/>
    </source>
</evidence>
<reference evidence="12" key="1">
    <citation type="submission" date="2023-06" db="EMBL/GenBank/DDBJ databases">
        <title>Survivors Of The Sea: Transcriptome response of Skeletonema marinoi to long-term dormancy.</title>
        <authorList>
            <person name="Pinder M.I.M."/>
            <person name="Kourtchenko O."/>
            <person name="Robertson E.K."/>
            <person name="Larsson T."/>
            <person name="Maumus F."/>
            <person name="Osuna-Cruz C.M."/>
            <person name="Vancaester E."/>
            <person name="Stenow R."/>
            <person name="Vandepoele K."/>
            <person name="Ploug H."/>
            <person name="Bruchert V."/>
            <person name="Godhe A."/>
            <person name="Topel M."/>
        </authorList>
    </citation>
    <scope>NUCLEOTIDE SEQUENCE</scope>
    <source>
        <strain evidence="12">R05AC</strain>
    </source>
</reference>
<feature type="domain" description="ABC transporter" evidence="11">
    <location>
        <begin position="239"/>
        <end position="511"/>
    </location>
</feature>
<evidence type="ECO:0000256" key="10">
    <source>
        <dbReference type="SAM" id="Phobius"/>
    </source>
</evidence>
<feature type="domain" description="ABC transporter" evidence="11">
    <location>
        <begin position="896"/>
        <end position="1136"/>
    </location>
</feature>
<evidence type="ECO:0000256" key="3">
    <source>
        <dbReference type="ARBA" id="ARBA00022448"/>
    </source>
</evidence>
<dbReference type="CDD" id="cd03232">
    <property type="entry name" value="ABCG_PDR_domain2"/>
    <property type="match status" value="1"/>
</dbReference>
<feature type="compositionally biased region" description="Low complexity" evidence="9">
    <location>
        <begin position="101"/>
        <end position="114"/>
    </location>
</feature>
<proteinExistence type="inferred from homology"/>
<dbReference type="Proteomes" id="UP001224775">
    <property type="component" value="Unassembled WGS sequence"/>
</dbReference>
<evidence type="ECO:0000256" key="1">
    <source>
        <dbReference type="ARBA" id="ARBA00004141"/>
    </source>
</evidence>
<feature type="transmembrane region" description="Helical" evidence="10">
    <location>
        <begin position="830"/>
        <end position="850"/>
    </location>
</feature>
<keyword evidence="4 10" id="KW-0812">Transmembrane</keyword>
<feature type="transmembrane region" description="Helical" evidence="10">
    <location>
        <begin position="1347"/>
        <end position="1371"/>
    </location>
</feature>
<accession>A0AAD8YDM4</accession>
<comment type="subcellular location">
    <subcellularLocation>
        <location evidence="1">Membrane</location>
        <topology evidence="1">Multi-pass membrane protein</topology>
    </subcellularLocation>
</comment>
<name>A0AAD8YDM4_9STRA</name>
<protein>
    <submittedName>
        <fullName evidence="12">ABC transporter, ABC-G family</fullName>
    </submittedName>
</protein>
<dbReference type="PROSITE" id="PS50893">
    <property type="entry name" value="ABC_TRANSPORTER_2"/>
    <property type="match status" value="2"/>
</dbReference>
<dbReference type="InterPro" id="IPR003439">
    <property type="entry name" value="ABC_transporter-like_ATP-bd"/>
</dbReference>
<feature type="transmembrane region" description="Helical" evidence="10">
    <location>
        <begin position="743"/>
        <end position="764"/>
    </location>
</feature>
<dbReference type="SMART" id="SM00382">
    <property type="entry name" value="AAA"/>
    <property type="match status" value="2"/>
</dbReference>
<dbReference type="SUPFAM" id="SSF52540">
    <property type="entry name" value="P-loop containing nucleoside triphosphate hydrolases"/>
    <property type="match status" value="2"/>
</dbReference>
<comment type="caution">
    <text evidence="12">The sequence shown here is derived from an EMBL/GenBank/DDBJ whole genome shotgun (WGS) entry which is preliminary data.</text>
</comment>
<dbReference type="InterPro" id="IPR043926">
    <property type="entry name" value="ABCG_dom"/>
</dbReference>
<evidence type="ECO:0000256" key="5">
    <source>
        <dbReference type="ARBA" id="ARBA00022741"/>
    </source>
</evidence>
<keyword evidence="5" id="KW-0547">Nucleotide-binding</keyword>
<dbReference type="InterPro" id="IPR027417">
    <property type="entry name" value="P-loop_NTPase"/>
</dbReference>
<evidence type="ECO:0000256" key="6">
    <source>
        <dbReference type="ARBA" id="ARBA00022840"/>
    </source>
</evidence>
<feature type="transmembrane region" description="Helical" evidence="10">
    <location>
        <begin position="682"/>
        <end position="703"/>
    </location>
</feature>
<feature type="transmembrane region" description="Helical" evidence="10">
    <location>
        <begin position="1237"/>
        <end position="1256"/>
    </location>
</feature>
<dbReference type="PROSITE" id="PS00211">
    <property type="entry name" value="ABC_TRANSPORTER_1"/>
    <property type="match status" value="1"/>
</dbReference>
<evidence type="ECO:0000313" key="12">
    <source>
        <dbReference type="EMBL" id="KAK1744576.1"/>
    </source>
</evidence>
<feature type="transmembrane region" description="Helical" evidence="10">
    <location>
        <begin position="1383"/>
        <end position="1401"/>
    </location>
</feature>
<dbReference type="Pfam" id="PF00005">
    <property type="entry name" value="ABC_tran"/>
    <property type="match status" value="2"/>
</dbReference>
<evidence type="ECO:0000256" key="9">
    <source>
        <dbReference type="SAM" id="MobiDB-lite"/>
    </source>
</evidence>
<dbReference type="InterPro" id="IPR034003">
    <property type="entry name" value="ABCG_PDR_2"/>
</dbReference>
<dbReference type="PANTHER" id="PTHR19241">
    <property type="entry name" value="ATP-BINDING CASSETTE TRANSPORTER"/>
    <property type="match status" value="1"/>
</dbReference>
<sequence length="1510" mass="168824">MDEQPIAEVTITADAAAASAAIGNDDSSGDDHQQSKELAIQTLLEIIDSNDIQIDDQLRRAILGQETFETPFIPDDDDVDDDNDTLQQRTATRPTERHLGRTGSSSSIRRTPSLSRRSLLTKRESIWGFFVRKHSTELAEVSAIEKEIICEMKEKFGETWFDNMSFECRVMDGSYSVEVPLYEENDGDEQPLENEDVELQEQQRRKRRRSSINNQNHHIPTVTNAGTIYNLLSSIKRFLSTGSCQQPYETKVIMKDVNLVFEEGKMYLILGAPGCGKSTLLKMIAGRLPESGSGSGKGCRRGPRKIIGGKVEVNGVNSKDSDIVWSNVVSYVDQIERLHGYLTVKETVDFAFDCCWGGTHRGPFVRSSPDAEALLQEIDKERWLVDLIMRAVGIKRVADTYVGNERVRGVSGGEKKRVSVAEMLAAKAWVECSDEISTGLDAATTYDICKILGETTRTRHTLRIVSLLQPPPETVALFDEVILLGEGRVLYAGPVGEVTQHFKSLGYVQPDRMDPADWLQSLPTKDGSKYLANPEQMNHLTNEEFAQKFIESERGEEIRRKLQEPPKGVPLKDKPELSQKYANSALRNIKLVIRRELLIWWRDKTRRIARLIQCLIMGVIVGTVFWQSDDPQTRMGVNFQSIFFISLGAMLKVPPQIDTRAVFYKEQDANFYPTWTFVLGRALAIVPSSLQDALIYGSIVYWFSGYVPLAANYFVYLLLLLLCAFTCNVMFSVFSAKVRDRPAALAAMSVSVVVLILFSGFTVQPDVIPPYYIWIYWINLFAWIFRAVVVNEYRSPPFDAVVDSDGSTQGEAIMMRFGFTLNGEAFDYVWVWWTVLFCIGLCIVSTIVTFRALETTRFESGTSDGDAEDEGDSSNQTTSVMTHSQAASLEIKGVTLTFKNINYTVKASTSNDELHLLKNISGHFPAGKLTALMGSSGAGKSTLMDVLALRKSSGKVTGDVRVNGHTQEANSFRRMSGYVEQFDVQSPQLTVRETVEFSTKMRLDESILIETKLKFSEQILHMLELSSIGHLIVGNLSFEQTKRLSIAVELASNPSIIFLDEPTSGLDSRAASVVMKSLRRIADSGIAVVCTIHQPSVAIFNSFDSLLLLKRGGETVYFGDLGFESCNLIQYLEKYPSTTPIKGGENAATWMLTVSGAGSTNSGTKSFDYADAYANSPLAVECLSKIDVMNEAFSLKESSKITYDKKYPTSRTFQSIEVFKRLLKIYWRSPGYNRVRLLVSGIVALLFGSVFASQRVPENEGDMNSRVTSIYITTLFLGVNAMNTVLPVFEVERNMFYRHKASLMYDYRAIGLAFTLVEIPFLILASMVFVVLWYFTVGFAMNAGKFLLYWLFMFLSLAVFTFLGQGFMAVFPDSQTAQGFGSLLIGMSGIFGGILIRPQFIPPFWKWGYWLFPLHYVLEGLFTSQFQGDNTTIVASYGSPFFDTVCPDIEPGDPIPTNCTGTAEEWIYVSFGGMWVPENIPYDILYLCGAIIVARVMVLFGLMKKNYLAA</sequence>
<dbReference type="EMBL" id="JATAAI010000007">
    <property type="protein sequence ID" value="KAK1744576.1"/>
    <property type="molecule type" value="Genomic_DNA"/>
</dbReference>
<dbReference type="Gene3D" id="3.40.50.300">
    <property type="entry name" value="P-loop containing nucleotide triphosphate hydrolases"/>
    <property type="match status" value="2"/>
</dbReference>
<feature type="transmembrane region" description="Helical" evidence="10">
    <location>
        <begin position="1310"/>
        <end position="1335"/>
    </location>
</feature>
<dbReference type="InterPro" id="IPR003593">
    <property type="entry name" value="AAA+_ATPase"/>
</dbReference>
<feature type="region of interest" description="Disordered" evidence="9">
    <location>
        <begin position="69"/>
        <end position="114"/>
    </location>
</feature>
<feature type="compositionally biased region" description="Acidic residues" evidence="9">
    <location>
        <begin position="74"/>
        <end position="84"/>
    </location>
</feature>
<dbReference type="Pfam" id="PF19055">
    <property type="entry name" value="ABC2_membrane_7"/>
    <property type="match status" value="1"/>
</dbReference>
<feature type="transmembrane region" description="Helical" evidence="10">
    <location>
        <begin position="1484"/>
        <end position="1503"/>
    </location>
</feature>
<feature type="compositionally biased region" description="Acidic residues" evidence="9">
    <location>
        <begin position="184"/>
        <end position="199"/>
    </location>
</feature>